<dbReference type="GO" id="GO:0043171">
    <property type="term" value="P:peptide catabolic process"/>
    <property type="evidence" value="ECO:0007669"/>
    <property type="project" value="TreeGrafter"/>
</dbReference>
<dbReference type="InterPro" id="IPR001930">
    <property type="entry name" value="Peptidase_M1"/>
</dbReference>
<dbReference type="InterPro" id="IPR027268">
    <property type="entry name" value="Peptidase_M4/M1_CTD_sf"/>
</dbReference>
<gene>
    <name evidence="17" type="ORF">BEMITA_LOCUS12838</name>
</gene>
<evidence type="ECO:0000256" key="7">
    <source>
        <dbReference type="ARBA" id="ARBA00022723"/>
    </source>
</evidence>
<evidence type="ECO:0000256" key="3">
    <source>
        <dbReference type="ARBA" id="ARBA00010136"/>
    </source>
</evidence>
<comment type="subcellular location">
    <subcellularLocation>
        <location evidence="2">Cell membrane</location>
        <topology evidence="2">Lipid-anchor</topology>
        <topology evidence="2">GPI-anchor</topology>
    </subcellularLocation>
    <subcellularLocation>
        <location evidence="1">Cytoplasm</location>
    </subcellularLocation>
</comment>
<evidence type="ECO:0000256" key="13">
    <source>
        <dbReference type="PIRSR" id="PIRSR634015-2"/>
    </source>
</evidence>
<dbReference type="InterPro" id="IPR034015">
    <property type="entry name" value="M1_LTA4H"/>
</dbReference>
<dbReference type="EMBL" id="OU963869">
    <property type="protein sequence ID" value="CAH0394554.1"/>
    <property type="molecule type" value="Genomic_DNA"/>
</dbReference>
<keyword evidence="9 14" id="KW-0862">Zinc</keyword>
<dbReference type="PANTHER" id="PTHR45726">
    <property type="entry name" value="LEUKOTRIENE A-4 HYDROLASE"/>
    <property type="match status" value="1"/>
</dbReference>
<keyword evidence="5" id="KW-0336">GPI-anchor</keyword>
<evidence type="ECO:0000256" key="11">
    <source>
        <dbReference type="ARBA" id="ARBA00023288"/>
    </source>
</evidence>
<dbReference type="GO" id="GO:0005829">
    <property type="term" value="C:cytosol"/>
    <property type="evidence" value="ECO:0007669"/>
    <property type="project" value="TreeGrafter"/>
</dbReference>
<dbReference type="Gene3D" id="1.25.40.320">
    <property type="entry name" value="Peptidase M1, leukotriene A4 hydrolase/aminopeptidase C-terminal domain"/>
    <property type="match status" value="1"/>
</dbReference>
<keyword evidence="4" id="KW-0963">Cytoplasm</keyword>
<dbReference type="SUPFAM" id="SSF63737">
    <property type="entry name" value="Leukotriene A4 hydrolase N-terminal domain"/>
    <property type="match status" value="1"/>
</dbReference>
<evidence type="ECO:0000256" key="6">
    <source>
        <dbReference type="ARBA" id="ARBA00022670"/>
    </source>
</evidence>
<evidence type="ECO:0000256" key="12">
    <source>
        <dbReference type="PIRSR" id="PIRSR634015-1"/>
    </source>
</evidence>
<feature type="transmembrane region" description="Helical" evidence="15">
    <location>
        <begin position="7"/>
        <end position="27"/>
    </location>
</feature>
<dbReference type="FunFam" id="1.25.40.320:FF:000001">
    <property type="entry name" value="Leukotriene A(4) hydrolase"/>
    <property type="match status" value="1"/>
</dbReference>
<evidence type="ECO:0000259" key="16">
    <source>
        <dbReference type="SMART" id="SM01263"/>
    </source>
</evidence>
<dbReference type="GO" id="GO:0005886">
    <property type="term" value="C:plasma membrane"/>
    <property type="evidence" value="ECO:0007669"/>
    <property type="project" value="UniProtKB-SubCell"/>
</dbReference>
<keyword evidence="10" id="KW-0482">Metalloprotease</keyword>
<keyword evidence="5" id="KW-0325">Glycoprotein</keyword>
<evidence type="ECO:0000256" key="10">
    <source>
        <dbReference type="ARBA" id="ARBA00023049"/>
    </source>
</evidence>
<keyword evidence="11" id="KW-0449">Lipoprotein</keyword>
<reference evidence="17" key="1">
    <citation type="submission" date="2021-12" db="EMBL/GenBank/DDBJ databases">
        <authorList>
            <person name="King R."/>
        </authorList>
    </citation>
    <scope>NUCLEOTIDE SEQUENCE</scope>
</reference>
<feature type="domain" description="Peptidase M1 leukotriene A4 hydrolase/aminopeptidase C-terminal" evidence="16">
    <location>
        <begin position="467"/>
        <end position="611"/>
    </location>
</feature>
<feature type="binding site" evidence="13">
    <location>
        <begin position="567"/>
        <end position="569"/>
    </location>
    <ligand>
        <name>a peptide</name>
        <dbReference type="ChEBI" id="CHEBI:60466"/>
    </ligand>
</feature>
<dbReference type="InterPro" id="IPR014782">
    <property type="entry name" value="Peptidase_M1_dom"/>
</dbReference>
<evidence type="ECO:0000256" key="15">
    <source>
        <dbReference type="SAM" id="Phobius"/>
    </source>
</evidence>
<sequence length="615" mass="69438">MWNTKRLFLFIGAVSILIAAVVVFQVIKKDNTMTGSIGALSPEQVAVNHVHLNLKVDFEKKILVGEAILNITQLDKSVSSLILDSNDLKISNVIDNNSGAKLKYTVSEPVITLGSKLEIELPVLPDNKGTILIEYSTSSSASGLQWLSPAETVGKVHPYLFSQCQLTVPTNLTALMSALPDGEPKAVSDSLRKFSFKQPVPIPSYLIAIAVGNLESREVGPRSKVWSEPEMIEASAYEFVETDKFLKTAEDICGPYVWSIYDLLVLPPSFPFGGMENPCLTFVTPTLLAGDRSLVSVVAHEIAHSWTGNLVTQKNFEHFWLNEGFTMFVERKILGRIGNEAERQFSALRGLDALRQSVEDLGPTSPFTKLVVDLKGVDPDDAFSTVPYEKGHTFLFYLESILGGPSQFEPFLKAYLDKYKYKSIVTDDFRDFLNQYFAGNPALKQINWDEWLYSVGMPKIIPDYDKSLSKASTDLAEKWIEWDESKPCPFVSEDLKSFSYGQTVTFLNTLLNSNRFSVSKVKKMEDVYALSSVKNAEIKFRWLRLCIKNHREEQVDAALKFITDQGRMKYVRPIYRDLYAWEEVRDRAIKNFLANRQYMMHVSAFTVAKDLHLRE</sequence>
<feature type="active site" description="Proton acceptor" evidence="12">
    <location>
        <position position="301"/>
    </location>
</feature>
<evidence type="ECO:0000313" key="17">
    <source>
        <dbReference type="EMBL" id="CAH0394554.1"/>
    </source>
</evidence>
<name>A0A9P0F6X2_BEMTA</name>
<keyword evidence="8" id="KW-0378">Hydrolase</keyword>
<proteinExistence type="inferred from homology"/>
<dbReference type="Gene3D" id="3.30.2010.30">
    <property type="match status" value="1"/>
</dbReference>
<dbReference type="Pfam" id="PF01433">
    <property type="entry name" value="Peptidase_M1"/>
    <property type="match status" value="1"/>
</dbReference>
<evidence type="ECO:0000313" key="18">
    <source>
        <dbReference type="Proteomes" id="UP001152759"/>
    </source>
</evidence>
<dbReference type="CDD" id="cd09599">
    <property type="entry name" value="M1_LTA4H"/>
    <property type="match status" value="1"/>
</dbReference>
<accession>A0A9P0F6X2</accession>
<dbReference type="FunFam" id="1.10.390.10:FF:000003">
    <property type="entry name" value="Leukotriene A(4) hydrolase"/>
    <property type="match status" value="1"/>
</dbReference>
<dbReference type="InterPro" id="IPR016024">
    <property type="entry name" value="ARM-type_fold"/>
</dbReference>
<dbReference type="PRINTS" id="PR00756">
    <property type="entry name" value="ALADIPTASE"/>
</dbReference>
<dbReference type="SUPFAM" id="SSF48371">
    <property type="entry name" value="ARM repeat"/>
    <property type="match status" value="1"/>
</dbReference>
<keyword evidence="15" id="KW-1133">Transmembrane helix</keyword>
<dbReference type="GO" id="GO:0006508">
    <property type="term" value="P:proteolysis"/>
    <property type="evidence" value="ECO:0007669"/>
    <property type="project" value="UniProtKB-KW"/>
</dbReference>
<dbReference type="Proteomes" id="UP001152759">
    <property type="component" value="Chromosome 8"/>
</dbReference>
<dbReference type="SUPFAM" id="SSF55486">
    <property type="entry name" value="Metalloproteases ('zincins'), catalytic domain"/>
    <property type="match status" value="1"/>
</dbReference>
<dbReference type="GO" id="GO:0070006">
    <property type="term" value="F:metalloaminopeptidase activity"/>
    <property type="evidence" value="ECO:0007669"/>
    <property type="project" value="UniProtKB-ARBA"/>
</dbReference>
<protein>
    <recommendedName>
        <fullName evidence="16">Peptidase M1 leukotriene A4 hydrolase/aminopeptidase C-terminal domain-containing protein</fullName>
    </recommendedName>
</protein>
<keyword evidence="15" id="KW-0812">Transmembrane</keyword>
<dbReference type="GO" id="GO:0008270">
    <property type="term" value="F:zinc ion binding"/>
    <property type="evidence" value="ECO:0007669"/>
    <property type="project" value="InterPro"/>
</dbReference>
<dbReference type="Pfam" id="PF09127">
    <property type="entry name" value="Leuk-A4-hydro_C"/>
    <property type="match status" value="1"/>
</dbReference>
<feature type="binding site" evidence="14">
    <location>
        <position position="300"/>
    </location>
    <ligand>
        <name>Zn(2+)</name>
        <dbReference type="ChEBI" id="CHEBI:29105"/>
        <note>catalytic</note>
    </ligand>
</feature>
<dbReference type="InterPro" id="IPR049980">
    <property type="entry name" value="LTA4H_cat"/>
</dbReference>
<dbReference type="Gene3D" id="2.60.40.1730">
    <property type="entry name" value="tricorn interacting facor f3 domain"/>
    <property type="match status" value="2"/>
</dbReference>
<evidence type="ECO:0000256" key="4">
    <source>
        <dbReference type="ARBA" id="ARBA00022490"/>
    </source>
</evidence>
<dbReference type="AlphaFoldDB" id="A0A9P0F6X2"/>
<dbReference type="PANTHER" id="PTHR45726:SF3">
    <property type="entry name" value="LEUKOTRIENE A-4 HYDROLASE"/>
    <property type="match status" value="1"/>
</dbReference>
<dbReference type="InterPro" id="IPR038502">
    <property type="entry name" value="M1_LTA-4_hydro/amino_C_sf"/>
</dbReference>
<evidence type="ECO:0000256" key="1">
    <source>
        <dbReference type="ARBA" id="ARBA00004496"/>
    </source>
</evidence>
<keyword evidence="7 14" id="KW-0479">Metal-binding</keyword>
<feature type="binding site" evidence="13">
    <location>
        <begin position="271"/>
        <end position="276"/>
    </location>
    <ligand>
        <name>a peptide</name>
        <dbReference type="ChEBI" id="CHEBI:60466"/>
    </ligand>
</feature>
<evidence type="ECO:0000256" key="9">
    <source>
        <dbReference type="ARBA" id="ARBA00022833"/>
    </source>
</evidence>
<feature type="binding site" evidence="14">
    <location>
        <position position="304"/>
    </location>
    <ligand>
        <name>Zn(2+)</name>
        <dbReference type="ChEBI" id="CHEBI:29105"/>
        <note>catalytic</note>
    </ligand>
</feature>
<evidence type="ECO:0000256" key="8">
    <source>
        <dbReference type="ARBA" id="ARBA00022801"/>
    </source>
</evidence>
<organism evidence="17 18">
    <name type="scientific">Bemisia tabaci</name>
    <name type="common">Sweetpotato whitefly</name>
    <name type="synonym">Aleurodes tabaci</name>
    <dbReference type="NCBI Taxonomy" id="7038"/>
    <lineage>
        <taxon>Eukaryota</taxon>
        <taxon>Metazoa</taxon>
        <taxon>Ecdysozoa</taxon>
        <taxon>Arthropoda</taxon>
        <taxon>Hexapoda</taxon>
        <taxon>Insecta</taxon>
        <taxon>Pterygota</taxon>
        <taxon>Neoptera</taxon>
        <taxon>Paraneoptera</taxon>
        <taxon>Hemiptera</taxon>
        <taxon>Sternorrhyncha</taxon>
        <taxon>Aleyrodoidea</taxon>
        <taxon>Aleyrodidae</taxon>
        <taxon>Aleyrodinae</taxon>
        <taxon>Bemisia</taxon>
    </lineage>
</organism>
<feature type="binding site" evidence="13">
    <location>
        <begin position="163"/>
        <end position="165"/>
    </location>
    <ligand>
        <name>a peptide</name>
        <dbReference type="ChEBI" id="CHEBI:60466"/>
    </ligand>
</feature>
<comment type="cofactor">
    <cofactor evidence="14">
        <name>Zn(2+)</name>
        <dbReference type="ChEBI" id="CHEBI:29105"/>
    </cofactor>
    <text evidence="14">Binds 1 zinc ion per subunit.</text>
</comment>
<keyword evidence="6" id="KW-0645">Protease</keyword>
<keyword evidence="15" id="KW-0472">Membrane</keyword>
<feature type="binding site" evidence="14">
    <location>
        <position position="323"/>
    </location>
    <ligand>
        <name>Zn(2+)</name>
        <dbReference type="ChEBI" id="CHEBI:29105"/>
        <note>catalytic</note>
    </ligand>
</feature>
<dbReference type="InterPro" id="IPR042097">
    <property type="entry name" value="Aminopeptidase_N-like_N_sf"/>
</dbReference>
<keyword evidence="18" id="KW-1185">Reference proteome</keyword>
<dbReference type="Gene3D" id="1.10.390.10">
    <property type="entry name" value="Neutral Protease Domain 2"/>
    <property type="match status" value="1"/>
</dbReference>
<dbReference type="FunFam" id="3.30.2010.30:FF:000001">
    <property type="entry name" value="Leukotriene A(4) hydrolase"/>
    <property type="match status" value="1"/>
</dbReference>
<dbReference type="GO" id="GO:0098552">
    <property type="term" value="C:side of membrane"/>
    <property type="evidence" value="ECO:0007669"/>
    <property type="project" value="UniProtKB-KW"/>
</dbReference>
<evidence type="ECO:0000256" key="14">
    <source>
        <dbReference type="PIRSR" id="PIRSR634015-3"/>
    </source>
</evidence>
<comment type="similarity">
    <text evidence="3">Belongs to the peptidase M1 family.</text>
</comment>
<feature type="active site" description="Proton donor" evidence="12">
    <location>
        <position position="388"/>
    </location>
</feature>
<evidence type="ECO:0000256" key="5">
    <source>
        <dbReference type="ARBA" id="ARBA00022622"/>
    </source>
</evidence>
<dbReference type="SMART" id="SM01263">
    <property type="entry name" value="Leuk-A4-hydro_C"/>
    <property type="match status" value="1"/>
</dbReference>
<evidence type="ECO:0000256" key="2">
    <source>
        <dbReference type="ARBA" id="ARBA00004609"/>
    </source>
</evidence>
<dbReference type="InterPro" id="IPR015211">
    <property type="entry name" value="Peptidase_M1_C"/>
</dbReference>
<dbReference type="GO" id="GO:0004301">
    <property type="term" value="F:epoxide hydrolase activity"/>
    <property type="evidence" value="ECO:0007669"/>
    <property type="project" value="TreeGrafter"/>
</dbReference>